<evidence type="ECO:0000256" key="3">
    <source>
        <dbReference type="ARBA" id="ARBA00004479"/>
    </source>
</evidence>
<dbReference type="FunFam" id="2.10.25.10:FF:000318">
    <property type="entry name" value="Eyes shut homolog"/>
    <property type="match status" value="1"/>
</dbReference>
<reference evidence="27" key="1">
    <citation type="submission" date="2025-08" db="UniProtKB">
        <authorList>
            <consortium name="RefSeq"/>
        </authorList>
    </citation>
    <scope>IDENTIFICATION</scope>
    <source>
        <tissue evidence="27">Gonads</tissue>
    </source>
</reference>
<dbReference type="RefSeq" id="XP_013392248.1">
    <property type="nucleotide sequence ID" value="XM_013536794.1"/>
</dbReference>
<evidence type="ECO:0000313" key="27">
    <source>
        <dbReference type="RefSeq" id="XP_013392248.1"/>
    </source>
</evidence>
<evidence type="ECO:0000256" key="7">
    <source>
        <dbReference type="ARBA" id="ARBA00022490"/>
    </source>
</evidence>
<evidence type="ECO:0000256" key="4">
    <source>
        <dbReference type="ARBA" id="ARBA00004613"/>
    </source>
</evidence>
<keyword evidence="18" id="KW-0325">Glycoprotein</keyword>
<dbReference type="GO" id="GO:0035282">
    <property type="term" value="P:segmentation"/>
    <property type="evidence" value="ECO:0007669"/>
    <property type="project" value="UniProtKB-ARBA"/>
</dbReference>
<feature type="disulfide bond" evidence="21">
    <location>
        <begin position="314"/>
        <end position="324"/>
    </location>
</feature>
<dbReference type="SUPFAM" id="SSF57184">
    <property type="entry name" value="Growth factor receptor domain"/>
    <property type="match status" value="2"/>
</dbReference>
<evidence type="ECO:0000256" key="22">
    <source>
        <dbReference type="PROSITE-ProRule" id="PRU10141"/>
    </source>
</evidence>
<dbReference type="PROSITE" id="PS00107">
    <property type="entry name" value="PROTEIN_KINASE_ATP"/>
    <property type="match status" value="1"/>
</dbReference>
<dbReference type="InterPro" id="IPR051022">
    <property type="entry name" value="Notch_Cell-Fate_Det"/>
</dbReference>
<keyword evidence="16" id="KW-0472">Membrane</keyword>
<feature type="domain" description="EGF-like" evidence="24">
    <location>
        <begin position="347"/>
        <end position="383"/>
    </location>
</feature>
<dbReference type="AlphaFoldDB" id="A0A1S3I1X7"/>
<keyword evidence="7" id="KW-0963">Cytoplasm</keyword>
<dbReference type="InParanoid" id="A0A1S3I1X7"/>
<dbReference type="GeneID" id="106160251"/>
<evidence type="ECO:0000259" key="25">
    <source>
        <dbReference type="PROSITE" id="PS50998"/>
    </source>
</evidence>
<comment type="subcellular location">
    <subcellularLocation>
        <location evidence="2">Cell projection</location>
    </subcellularLocation>
    <subcellularLocation>
        <location evidence="1">Cytoplasm</location>
        <location evidence="1">Cytoskeleton</location>
    </subcellularLocation>
    <subcellularLocation>
        <location evidence="3">Membrane</location>
        <topology evidence="3">Single-pass type I membrane protein</topology>
    </subcellularLocation>
    <subcellularLocation>
        <location evidence="4">Secreted</location>
    </subcellularLocation>
</comment>
<evidence type="ECO:0000256" key="1">
    <source>
        <dbReference type="ARBA" id="ARBA00004245"/>
    </source>
</evidence>
<evidence type="ECO:0000256" key="11">
    <source>
        <dbReference type="ARBA" id="ARBA00022729"/>
    </source>
</evidence>
<dbReference type="InterPro" id="IPR000294">
    <property type="entry name" value="GLA_domain"/>
</dbReference>
<dbReference type="PANTHER" id="PTHR24049:SF22">
    <property type="entry name" value="DROSOPHILA CRUMBS HOMOLOG"/>
    <property type="match status" value="1"/>
</dbReference>
<dbReference type="PROSITE" id="PS50011">
    <property type="entry name" value="PROTEIN_KINASE_DOM"/>
    <property type="match status" value="1"/>
</dbReference>
<dbReference type="Gene3D" id="1.10.510.10">
    <property type="entry name" value="Transferase(Phosphotransferase) domain 1"/>
    <property type="match status" value="1"/>
</dbReference>
<accession>A0A1S3I1X7</accession>
<keyword evidence="12" id="KW-0677">Repeat</keyword>
<keyword evidence="19" id="KW-0206">Cytoskeleton</keyword>
<dbReference type="InterPro" id="IPR017441">
    <property type="entry name" value="Protein_kinase_ATP_BS"/>
</dbReference>
<dbReference type="CDD" id="cd00054">
    <property type="entry name" value="EGF_CA"/>
    <property type="match status" value="6"/>
</dbReference>
<dbReference type="GO" id="GO:0007219">
    <property type="term" value="P:Notch signaling pathway"/>
    <property type="evidence" value="ECO:0007669"/>
    <property type="project" value="UniProtKB-KW"/>
</dbReference>
<keyword evidence="22" id="KW-0067">ATP-binding</keyword>
<keyword evidence="8" id="KW-0964">Secreted</keyword>
<evidence type="ECO:0000256" key="2">
    <source>
        <dbReference type="ARBA" id="ARBA00004316"/>
    </source>
</evidence>
<dbReference type="CDD" id="cd00180">
    <property type="entry name" value="PKc"/>
    <property type="match status" value="1"/>
</dbReference>
<dbReference type="FunFam" id="2.10.25.10:FF:000122">
    <property type="entry name" value="Protein crumbs homolog 2"/>
    <property type="match status" value="1"/>
</dbReference>
<comment type="caution">
    <text evidence="21">Lacks conserved residue(s) required for the propagation of feature annotation.</text>
</comment>
<keyword evidence="10" id="KW-0812">Transmembrane</keyword>
<dbReference type="Pfam" id="PF00008">
    <property type="entry name" value="EGF"/>
    <property type="match status" value="2"/>
</dbReference>
<proteinExistence type="predicted"/>
<evidence type="ECO:0000256" key="15">
    <source>
        <dbReference type="ARBA" id="ARBA00022989"/>
    </source>
</evidence>
<feature type="disulfide bond" evidence="21">
    <location>
        <begin position="373"/>
        <end position="382"/>
    </location>
</feature>
<dbReference type="InterPro" id="IPR018097">
    <property type="entry name" value="EGF_Ca-bd_CS"/>
</dbReference>
<feature type="domain" description="EGF-like" evidence="24">
    <location>
        <begin position="270"/>
        <end position="308"/>
    </location>
</feature>
<dbReference type="InterPro" id="IPR009030">
    <property type="entry name" value="Growth_fac_rcpt_cys_sf"/>
</dbReference>
<evidence type="ECO:0000256" key="13">
    <source>
        <dbReference type="ARBA" id="ARBA00022837"/>
    </source>
</evidence>
<feature type="domain" description="EGF-like" evidence="24">
    <location>
        <begin position="385"/>
        <end position="421"/>
    </location>
</feature>
<dbReference type="SUPFAM" id="SSF56112">
    <property type="entry name" value="Protein kinase-like (PK-like)"/>
    <property type="match status" value="1"/>
</dbReference>
<dbReference type="PROSITE" id="PS50026">
    <property type="entry name" value="EGF_3"/>
    <property type="match status" value="6"/>
</dbReference>
<evidence type="ECO:0000256" key="21">
    <source>
        <dbReference type="PROSITE-ProRule" id="PRU00076"/>
    </source>
</evidence>
<dbReference type="InterPro" id="IPR017857">
    <property type="entry name" value="Coagulation_fac-like_Gla_dom"/>
</dbReference>
<dbReference type="InterPro" id="IPR001881">
    <property type="entry name" value="EGF-like_Ca-bd_dom"/>
</dbReference>
<feature type="disulfide bond" evidence="21">
    <location>
        <begin position="335"/>
        <end position="344"/>
    </location>
</feature>
<dbReference type="FunFam" id="2.10.25.10:FF:000012">
    <property type="entry name" value="Delta-like protein"/>
    <property type="match status" value="1"/>
</dbReference>
<dbReference type="GO" id="GO:0004672">
    <property type="term" value="F:protein kinase activity"/>
    <property type="evidence" value="ECO:0007669"/>
    <property type="project" value="InterPro"/>
</dbReference>
<dbReference type="PROSITE" id="PS01187">
    <property type="entry name" value="EGF_CA"/>
    <property type="match status" value="3"/>
</dbReference>
<dbReference type="Pfam" id="PF12661">
    <property type="entry name" value="hEGF"/>
    <property type="match status" value="4"/>
</dbReference>
<evidence type="ECO:0000256" key="20">
    <source>
        <dbReference type="ARBA" id="ARBA00023273"/>
    </source>
</evidence>
<feature type="disulfide bond" evidence="21">
    <location>
        <begin position="279"/>
        <end position="296"/>
    </location>
</feature>
<feature type="domain" description="Protein kinase" evidence="23">
    <location>
        <begin position="1"/>
        <end position="311"/>
    </location>
</feature>
<evidence type="ECO:0000256" key="18">
    <source>
        <dbReference type="ARBA" id="ARBA00023180"/>
    </source>
</evidence>
<evidence type="ECO:0000256" key="9">
    <source>
        <dbReference type="ARBA" id="ARBA00022536"/>
    </source>
</evidence>
<dbReference type="Proteomes" id="UP000085678">
    <property type="component" value="Unplaced"/>
</dbReference>
<dbReference type="InterPro" id="IPR000719">
    <property type="entry name" value="Prot_kinase_dom"/>
</dbReference>
<dbReference type="OrthoDB" id="6128227at2759"/>
<feature type="disulfide bond" evidence="21">
    <location>
        <begin position="298"/>
        <end position="307"/>
    </location>
</feature>
<keyword evidence="13" id="KW-0106">Calcium</keyword>
<dbReference type="GO" id="GO:0048863">
    <property type="term" value="P:stem cell differentiation"/>
    <property type="evidence" value="ECO:0007669"/>
    <property type="project" value="UniProtKB-ARBA"/>
</dbReference>
<evidence type="ECO:0000256" key="14">
    <source>
        <dbReference type="ARBA" id="ARBA00022976"/>
    </source>
</evidence>
<dbReference type="PROSITE" id="PS00010">
    <property type="entry name" value="ASX_HYDROXYL"/>
    <property type="match status" value="5"/>
</dbReference>
<dbReference type="Gene3D" id="3.30.200.20">
    <property type="entry name" value="Phosphorylase Kinase, domain 1"/>
    <property type="match status" value="1"/>
</dbReference>
<keyword evidence="6" id="KW-0301">Gamma-carboxyglutamic acid</keyword>
<dbReference type="Gene3D" id="4.10.740.10">
    <property type="entry name" value="Coagulation Factor IX"/>
    <property type="match status" value="1"/>
</dbReference>
<feature type="disulfide bond" evidence="21">
    <location>
        <begin position="449"/>
        <end position="458"/>
    </location>
</feature>
<dbReference type="FunFam" id="2.10.25.10:FF:000123">
    <property type="entry name" value="Crumbs homolog 1 (Drosophila)"/>
    <property type="match status" value="1"/>
</dbReference>
<keyword evidence="26" id="KW-1185">Reference proteome</keyword>
<keyword evidence="9 21" id="KW-0245">EGF-like domain</keyword>
<feature type="domain" description="EGF-like" evidence="24">
    <location>
        <begin position="461"/>
        <end position="491"/>
    </location>
</feature>
<dbReference type="GO" id="GO:0042995">
    <property type="term" value="C:cell projection"/>
    <property type="evidence" value="ECO:0007669"/>
    <property type="project" value="UniProtKB-SubCell"/>
</dbReference>
<keyword evidence="17 21" id="KW-1015">Disulfide bond</keyword>
<dbReference type="GO" id="GO:0045197">
    <property type="term" value="P:establishment or maintenance of epithelial cell apical/basal polarity"/>
    <property type="evidence" value="ECO:0007669"/>
    <property type="project" value="TreeGrafter"/>
</dbReference>
<dbReference type="FunFam" id="2.10.25.10:FF:000146">
    <property type="entry name" value="Putative neurogenic locus notch"/>
    <property type="match status" value="1"/>
</dbReference>
<evidence type="ECO:0000313" key="26">
    <source>
        <dbReference type="Proteomes" id="UP000085678"/>
    </source>
</evidence>
<keyword evidence="22" id="KW-0547">Nucleotide-binding</keyword>
<feature type="domain" description="Gla" evidence="25">
    <location>
        <begin position="224"/>
        <end position="270"/>
    </location>
</feature>
<keyword evidence="14" id="KW-0914">Notch signaling pathway</keyword>
<evidence type="ECO:0000256" key="8">
    <source>
        <dbReference type="ARBA" id="ARBA00022525"/>
    </source>
</evidence>
<dbReference type="SMART" id="SM00181">
    <property type="entry name" value="EGF"/>
    <property type="match status" value="6"/>
</dbReference>
<dbReference type="GO" id="GO:0048646">
    <property type="term" value="P:anatomical structure formation involved in morphogenesis"/>
    <property type="evidence" value="ECO:0007669"/>
    <property type="project" value="UniProtKB-ARBA"/>
</dbReference>
<evidence type="ECO:0000256" key="6">
    <source>
        <dbReference type="ARBA" id="ARBA00022479"/>
    </source>
</evidence>
<feature type="disulfide bond" evidence="21">
    <location>
        <begin position="411"/>
        <end position="420"/>
    </location>
</feature>
<dbReference type="PRINTS" id="PR00010">
    <property type="entry name" value="EGFBLOOD"/>
</dbReference>
<dbReference type="PROSITE" id="PS00022">
    <property type="entry name" value="EGF_1"/>
    <property type="match status" value="5"/>
</dbReference>
<protein>
    <submittedName>
        <fullName evidence="27">Fibropellin-1-like</fullName>
    </submittedName>
</protein>
<dbReference type="SMART" id="SM00179">
    <property type="entry name" value="EGF_CA"/>
    <property type="match status" value="6"/>
</dbReference>
<evidence type="ECO:0000256" key="19">
    <source>
        <dbReference type="ARBA" id="ARBA00023212"/>
    </source>
</evidence>
<dbReference type="InterPro" id="IPR011009">
    <property type="entry name" value="Kinase-like_dom_sf"/>
</dbReference>
<dbReference type="SMART" id="SM00220">
    <property type="entry name" value="S_TKc"/>
    <property type="match status" value="1"/>
</dbReference>
<dbReference type="Gene3D" id="2.10.25.10">
    <property type="entry name" value="Laminin"/>
    <property type="match status" value="6"/>
</dbReference>
<evidence type="ECO:0000256" key="10">
    <source>
        <dbReference type="ARBA" id="ARBA00022692"/>
    </source>
</evidence>
<dbReference type="PANTHER" id="PTHR24049">
    <property type="entry name" value="CRUMBS FAMILY MEMBER"/>
    <property type="match status" value="1"/>
</dbReference>
<organism evidence="26 27">
    <name type="scientific">Lingula anatina</name>
    <name type="common">Brachiopod</name>
    <name type="synonym">Lingula unguis</name>
    <dbReference type="NCBI Taxonomy" id="7574"/>
    <lineage>
        <taxon>Eukaryota</taxon>
        <taxon>Metazoa</taxon>
        <taxon>Spiralia</taxon>
        <taxon>Lophotrochozoa</taxon>
        <taxon>Brachiopoda</taxon>
        <taxon>Linguliformea</taxon>
        <taxon>Lingulata</taxon>
        <taxon>Lingulida</taxon>
        <taxon>Linguloidea</taxon>
        <taxon>Lingulidae</taxon>
        <taxon>Lingula</taxon>
    </lineage>
</organism>
<dbReference type="SUPFAM" id="SSF57630">
    <property type="entry name" value="GLA-domain"/>
    <property type="match status" value="1"/>
</dbReference>
<dbReference type="KEGG" id="lak:106160251"/>
<keyword evidence="5" id="KW-0217">Developmental protein</keyword>
<evidence type="ECO:0000259" key="24">
    <source>
        <dbReference type="PROSITE" id="PS50026"/>
    </source>
</evidence>
<dbReference type="GO" id="GO:0009952">
    <property type="term" value="P:anterior/posterior pattern specification"/>
    <property type="evidence" value="ECO:0007669"/>
    <property type="project" value="UniProtKB-ARBA"/>
</dbReference>
<dbReference type="GO" id="GO:0005509">
    <property type="term" value="F:calcium ion binding"/>
    <property type="evidence" value="ECO:0007669"/>
    <property type="project" value="InterPro"/>
</dbReference>
<keyword evidence="15" id="KW-1133">Transmembrane helix</keyword>
<dbReference type="InterPro" id="IPR000742">
    <property type="entry name" value="EGF"/>
</dbReference>
<keyword evidence="11" id="KW-0732">Signal</keyword>
<dbReference type="STRING" id="7574.A0A1S3I1X7"/>
<dbReference type="InterPro" id="IPR000152">
    <property type="entry name" value="EGF-type_Asp/Asn_hydroxyl_site"/>
</dbReference>
<feature type="binding site" evidence="22">
    <location>
        <position position="28"/>
    </location>
    <ligand>
        <name>ATP</name>
        <dbReference type="ChEBI" id="CHEBI:30616"/>
    </ligand>
</feature>
<dbReference type="GO" id="GO:0019904">
    <property type="term" value="F:protein domain specific binding"/>
    <property type="evidence" value="ECO:0007669"/>
    <property type="project" value="UniProtKB-ARBA"/>
</dbReference>
<evidence type="ECO:0000256" key="12">
    <source>
        <dbReference type="ARBA" id="ARBA00022737"/>
    </source>
</evidence>
<sequence>MDQILGEGVHGKVVMVYDLATKEQSALKQVMLLDFREEEIRAWVAMEDNPHFPELYVLEVEGDKVLLFMEPLQPKITLTEVIDQYFSQLQQQGPAAQWSFSIFVVKGLLEAIQALHEKGYTHNDLHTGNILLEDTKSGMEVKVVDLGLAQVIPNPLTPGSRAQVINDLWNVLRTFIVLCAGYTFKSTHDMTEHWRNALRYVDESFREEFEEIVHFCINAAVNFATGLPAGELLNKLNEAGDVTEVCSWEEANEVFENGERTREYWVRRNDPNQCDSNPCVSEGTSRCEDLFQNYRCHCRQGYTGSNCHINIDDCGTNCLNGAICTDLINDYHCTCVPGFRGTNCEININECQSNPCQNGATCQDGANRWSCQCAPGWTGVSCQLDINECMSAPCLNGGTCNNLQNMFTCDCVQGFAGNGCEINVDDCYLDHCLNGGTCIDLVDDFSCICPAGFSGTTCEVNVNECESSPCLNQATCIDADNGFLCECLPGR</sequence>
<dbReference type="GO" id="GO:0007157">
    <property type="term" value="P:heterophilic cell-cell adhesion via plasma membrane cell adhesion molecules"/>
    <property type="evidence" value="ECO:0007669"/>
    <property type="project" value="TreeGrafter"/>
</dbReference>
<dbReference type="Pfam" id="PF00069">
    <property type="entry name" value="Pkinase"/>
    <property type="match status" value="1"/>
</dbReference>
<evidence type="ECO:0000256" key="16">
    <source>
        <dbReference type="ARBA" id="ARBA00023136"/>
    </source>
</evidence>
<dbReference type="InterPro" id="IPR013032">
    <property type="entry name" value="EGF-like_CS"/>
</dbReference>
<gene>
    <name evidence="27" type="primary">LOC106160251</name>
</gene>
<dbReference type="InterPro" id="IPR035972">
    <property type="entry name" value="GLA-like_dom_SF"/>
</dbReference>
<dbReference type="PROSITE" id="PS01186">
    <property type="entry name" value="EGF_2"/>
    <property type="match status" value="5"/>
</dbReference>
<keyword evidence="20" id="KW-0966">Cell projection</keyword>
<dbReference type="GO" id="GO:0032991">
    <property type="term" value="C:protein-containing complex"/>
    <property type="evidence" value="ECO:0007669"/>
    <property type="project" value="TreeGrafter"/>
</dbReference>
<dbReference type="GO" id="GO:0005576">
    <property type="term" value="C:extracellular region"/>
    <property type="evidence" value="ECO:0007669"/>
    <property type="project" value="UniProtKB-SubCell"/>
</dbReference>
<feature type="domain" description="EGF-like" evidence="24">
    <location>
        <begin position="310"/>
        <end position="345"/>
    </location>
</feature>
<evidence type="ECO:0000259" key="23">
    <source>
        <dbReference type="PROSITE" id="PS50011"/>
    </source>
</evidence>
<evidence type="ECO:0000256" key="17">
    <source>
        <dbReference type="ARBA" id="ARBA00023157"/>
    </source>
</evidence>
<dbReference type="PROSITE" id="PS50998">
    <property type="entry name" value="GLA_2"/>
    <property type="match status" value="1"/>
</dbReference>
<dbReference type="GO" id="GO:0005524">
    <property type="term" value="F:ATP binding"/>
    <property type="evidence" value="ECO:0007669"/>
    <property type="project" value="UniProtKB-UniRule"/>
</dbReference>
<name>A0A1S3I1X7_LINAN</name>
<feature type="domain" description="EGF-like" evidence="24">
    <location>
        <begin position="423"/>
        <end position="459"/>
    </location>
</feature>
<dbReference type="GO" id="GO:0030097">
    <property type="term" value="P:hemopoiesis"/>
    <property type="evidence" value="ECO:0007669"/>
    <property type="project" value="UniProtKB-ARBA"/>
</dbReference>
<dbReference type="GO" id="GO:0005856">
    <property type="term" value="C:cytoskeleton"/>
    <property type="evidence" value="ECO:0007669"/>
    <property type="project" value="UniProtKB-SubCell"/>
</dbReference>
<dbReference type="GO" id="GO:0005886">
    <property type="term" value="C:plasma membrane"/>
    <property type="evidence" value="ECO:0007669"/>
    <property type="project" value="TreeGrafter"/>
</dbReference>
<evidence type="ECO:0000256" key="5">
    <source>
        <dbReference type="ARBA" id="ARBA00022473"/>
    </source>
</evidence>